<gene>
    <name evidence="2" type="ORF">CYME_CMD032C</name>
</gene>
<dbReference type="OrthoDB" id="2781at2759"/>
<name>M1VF16_CYAM1</name>
<dbReference type="InterPro" id="IPR038726">
    <property type="entry name" value="PDDEXK_AddAB-type"/>
</dbReference>
<dbReference type="AlphaFoldDB" id="M1VF16"/>
<protein>
    <recommendedName>
        <fullName evidence="1">PD-(D/E)XK endonuclease-like domain-containing protein</fullName>
    </recommendedName>
</protein>
<dbReference type="RefSeq" id="XP_005535409.1">
    <property type="nucleotide sequence ID" value="XM_005535352.1"/>
</dbReference>
<accession>M1VF16</accession>
<dbReference type="Pfam" id="PF12705">
    <property type="entry name" value="PDDEXK_1"/>
    <property type="match status" value="1"/>
</dbReference>
<sequence>MDDPQKRANGMDWGVARWRSEGSRRDSLGPSSLNLMKSLVLETTFVQPAQAHPFTVRKQRPSACCPWYGASSATRLLRRNLHRRPGAFVLHLSAKKVRELVRIRLYPSDLSFRWNACRFCFWLKCRYGVAMRPPFPEVFNHIDAAMKEAFHGRNLRSVASIPDDWPDGTIDCSSAIENVRSQEFEVTTHAWVRFTITGRLDGLIRFQDETLGVLDFKVSRAETSKLQETYAMQLHAYAFALEKAANLLDADDTSIAPVPLPPAVPRLALIVFRPDGYELLPSSHESCLRGQTEFIPIERDDEGFYALCQEIAALFERPEPPAPSKHCETCSFYAARYPFQS</sequence>
<reference evidence="2 3" key="1">
    <citation type="journal article" date="2004" name="Nature">
        <title>Genome sequence of the ultrasmall unicellular red alga Cyanidioschyzon merolae 10D.</title>
        <authorList>
            <person name="Matsuzaki M."/>
            <person name="Misumi O."/>
            <person name="Shin-i T."/>
            <person name="Maruyama S."/>
            <person name="Takahara M."/>
            <person name="Miyagishima S."/>
            <person name="Mori T."/>
            <person name="Nishida K."/>
            <person name="Yagisawa F."/>
            <person name="Nishida K."/>
            <person name="Yoshida Y."/>
            <person name="Nishimura Y."/>
            <person name="Nakao S."/>
            <person name="Kobayashi T."/>
            <person name="Momoyama Y."/>
            <person name="Higashiyama T."/>
            <person name="Minoda A."/>
            <person name="Sano M."/>
            <person name="Nomoto H."/>
            <person name="Oishi K."/>
            <person name="Hayashi H."/>
            <person name="Ohta F."/>
            <person name="Nishizaka S."/>
            <person name="Haga S."/>
            <person name="Miura S."/>
            <person name="Morishita T."/>
            <person name="Kabeya Y."/>
            <person name="Terasawa K."/>
            <person name="Suzuki Y."/>
            <person name="Ishii Y."/>
            <person name="Asakawa S."/>
            <person name="Takano H."/>
            <person name="Ohta N."/>
            <person name="Kuroiwa H."/>
            <person name="Tanaka K."/>
            <person name="Shimizu N."/>
            <person name="Sugano S."/>
            <person name="Sato N."/>
            <person name="Nozaki H."/>
            <person name="Ogasawara N."/>
            <person name="Kohara Y."/>
            <person name="Kuroiwa T."/>
        </authorList>
    </citation>
    <scope>NUCLEOTIDE SEQUENCE [LARGE SCALE GENOMIC DNA]</scope>
    <source>
        <strain evidence="2 3">10D</strain>
    </source>
</reference>
<dbReference type="Gene3D" id="3.90.320.10">
    <property type="match status" value="1"/>
</dbReference>
<keyword evidence="3" id="KW-1185">Reference proteome</keyword>
<evidence type="ECO:0000313" key="2">
    <source>
        <dbReference type="EMBL" id="BAM79123.1"/>
    </source>
</evidence>
<proteinExistence type="predicted"/>
<dbReference type="InterPro" id="IPR011604">
    <property type="entry name" value="PDDEXK-like_dom_sf"/>
</dbReference>
<dbReference type="EMBL" id="AP006486">
    <property type="protein sequence ID" value="BAM79123.1"/>
    <property type="molecule type" value="Genomic_DNA"/>
</dbReference>
<dbReference type="OMA" id="RSSAIWI"/>
<dbReference type="HOGENOM" id="CLU_814719_0_0_1"/>
<reference evidence="2 3" key="2">
    <citation type="journal article" date="2007" name="BMC Biol.">
        <title>A 100%-complete sequence reveals unusually simple genomic features in the hot-spring red alga Cyanidioschyzon merolae.</title>
        <authorList>
            <person name="Nozaki H."/>
            <person name="Takano H."/>
            <person name="Misumi O."/>
            <person name="Terasawa K."/>
            <person name="Matsuzaki M."/>
            <person name="Maruyama S."/>
            <person name="Nishida K."/>
            <person name="Yagisawa F."/>
            <person name="Yoshida Y."/>
            <person name="Fujiwara T."/>
            <person name="Takio S."/>
            <person name="Tamura K."/>
            <person name="Chung S.J."/>
            <person name="Nakamura S."/>
            <person name="Kuroiwa H."/>
            <person name="Tanaka K."/>
            <person name="Sato N."/>
            <person name="Kuroiwa T."/>
        </authorList>
    </citation>
    <scope>NUCLEOTIDE SEQUENCE [LARGE SCALE GENOMIC DNA]</scope>
    <source>
        <strain evidence="2 3">10D</strain>
    </source>
</reference>
<dbReference type="KEGG" id="cme:CYME_CMD032C"/>
<dbReference type="Gramene" id="CMD032CT">
    <property type="protein sequence ID" value="CMD032CT"/>
    <property type="gene ID" value="CMD032C"/>
</dbReference>
<evidence type="ECO:0000259" key="1">
    <source>
        <dbReference type="Pfam" id="PF12705"/>
    </source>
</evidence>
<organism evidence="2 3">
    <name type="scientific">Cyanidioschyzon merolae (strain NIES-3377 / 10D)</name>
    <name type="common">Unicellular red alga</name>
    <dbReference type="NCBI Taxonomy" id="280699"/>
    <lineage>
        <taxon>Eukaryota</taxon>
        <taxon>Rhodophyta</taxon>
        <taxon>Bangiophyceae</taxon>
        <taxon>Cyanidiales</taxon>
        <taxon>Cyanidiaceae</taxon>
        <taxon>Cyanidioschyzon</taxon>
    </lineage>
</organism>
<dbReference type="GeneID" id="16992586"/>
<feature type="domain" description="PD-(D/E)XK endonuclease-like" evidence="1">
    <location>
        <begin position="180"/>
        <end position="332"/>
    </location>
</feature>
<dbReference type="Proteomes" id="UP000007014">
    <property type="component" value="Chromosome 4"/>
</dbReference>
<evidence type="ECO:0000313" key="3">
    <source>
        <dbReference type="Proteomes" id="UP000007014"/>
    </source>
</evidence>